<dbReference type="AlphaFoldDB" id="A0A9P6SPQ2"/>
<feature type="compositionally biased region" description="Basic and acidic residues" evidence="2">
    <location>
        <begin position="329"/>
        <end position="339"/>
    </location>
</feature>
<feature type="compositionally biased region" description="Basic residues" evidence="2">
    <location>
        <begin position="311"/>
        <end position="325"/>
    </location>
</feature>
<proteinExistence type="predicted"/>
<feature type="compositionally biased region" description="Polar residues" evidence="2">
    <location>
        <begin position="601"/>
        <end position="612"/>
    </location>
</feature>
<organism evidence="3 4">
    <name type="scientific">Modicella reniformis</name>
    <dbReference type="NCBI Taxonomy" id="1440133"/>
    <lineage>
        <taxon>Eukaryota</taxon>
        <taxon>Fungi</taxon>
        <taxon>Fungi incertae sedis</taxon>
        <taxon>Mucoromycota</taxon>
        <taxon>Mortierellomycotina</taxon>
        <taxon>Mortierellomycetes</taxon>
        <taxon>Mortierellales</taxon>
        <taxon>Mortierellaceae</taxon>
        <taxon>Modicella</taxon>
    </lineage>
</organism>
<evidence type="ECO:0008006" key="5">
    <source>
        <dbReference type="Google" id="ProtNLM"/>
    </source>
</evidence>
<feature type="region of interest" description="Disordered" evidence="2">
    <location>
        <begin position="482"/>
        <end position="698"/>
    </location>
</feature>
<dbReference type="SUPFAM" id="SSF58022">
    <property type="entry name" value="XRCC4, C-terminal oligomerization domain"/>
    <property type="match status" value="1"/>
</dbReference>
<feature type="coiled-coil region" evidence="1">
    <location>
        <begin position="244"/>
        <end position="285"/>
    </location>
</feature>
<gene>
    <name evidence="3" type="ORF">BGZ65_003193</name>
</gene>
<evidence type="ECO:0000256" key="1">
    <source>
        <dbReference type="SAM" id="Coils"/>
    </source>
</evidence>
<feature type="compositionally biased region" description="Low complexity" evidence="2">
    <location>
        <begin position="432"/>
        <end position="448"/>
    </location>
</feature>
<evidence type="ECO:0000313" key="3">
    <source>
        <dbReference type="EMBL" id="KAF9987534.1"/>
    </source>
</evidence>
<feature type="region of interest" description="Disordered" evidence="2">
    <location>
        <begin position="285"/>
        <end position="450"/>
    </location>
</feature>
<dbReference type="Proteomes" id="UP000749646">
    <property type="component" value="Unassembled WGS sequence"/>
</dbReference>
<keyword evidence="1" id="KW-0175">Coiled coil</keyword>
<feature type="compositionally biased region" description="Low complexity" evidence="2">
    <location>
        <begin position="498"/>
        <end position="512"/>
    </location>
</feature>
<feature type="compositionally biased region" description="Polar residues" evidence="2">
    <location>
        <begin position="54"/>
        <end position="75"/>
    </location>
</feature>
<feature type="region of interest" description="Disordered" evidence="2">
    <location>
        <begin position="45"/>
        <end position="78"/>
    </location>
</feature>
<protein>
    <recommendedName>
        <fullName evidence="5">XRCC4</fullName>
    </recommendedName>
</protein>
<feature type="compositionally biased region" description="Polar residues" evidence="2">
    <location>
        <begin position="650"/>
        <end position="678"/>
    </location>
</feature>
<accession>A0A9P6SPQ2</accession>
<dbReference type="OrthoDB" id="8064436at2759"/>
<comment type="caution">
    <text evidence="3">The sequence shown here is derived from an EMBL/GenBank/DDBJ whole genome shotgun (WGS) entry which is preliminary data.</text>
</comment>
<feature type="compositionally biased region" description="Acidic residues" evidence="2">
    <location>
        <begin position="411"/>
        <end position="420"/>
    </location>
</feature>
<feature type="compositionally biased region" description="Low complexity" evidence="2">
    <location>
        <begin position="345"/>
        <end position="354"/>
    </location>
</feature>
<keyword evidence="4" id="KW-1185">Reference proteome</keyword>
<reference evidence="3" key="1">
    <citation type="journal article" date="2020" name="Fungal Divers.">
        <title>Resolving the Mortierellaceae phylogeny through synthesis of multi-gene phylogenetics and phylogenomics.</title>
        <authorList>
            <person name="Vandepol N."/>
            <person name="Liber J."/>
            <person name="Desiro A."/>
            <person name="Na H."/>
            <person name="Kennedy M."/>
            <person name="Barry K."/>
            <person name="Grigoriev I.V."/>
            <person name="Miller A.N."/>
            <person name="O'Donnell K."/>
            <person name="Stajich J.E."/>
            <person name="Bonito G."/>
        </authorList>
    </citation>
    <scope>NUCLEOTIDE SEQUENCE</scope>
    <source>
        <strain evidence="3">MES-2147</strain>
    </source>
</reference>
<dbReference type="EMBL" id="JAAAHW010003170">
    <property type="protein sequence ID" value="KAF9987534.1"/>
    <property type="molecule type" value="Genomic_DNA"/>
</dbReference>
<evidence type="ECO:0000313" key="4">
    <source>
        <dbReference type="Proteomes" id="UP000749646"/>
    </source>
</evidence>
<name>A0A9P6SPQ2_9FUNG</name>
<evidence type="ECO:0000256" key="2">
    <source>
        <dbReference type="SAM" id="MobiDB-lite"/>
    </source>
</evidence>
<sequence length="698" mass="77228">MADREVSMFQIHGYIASSGQGAGGSYKADHVIQTIWETVNCNKNNNNNKNNDNSAAESLTTASSNRNNEGTGSSTSRKKDRQCRVYVTDYTTFWRGTLTRKDWEAQRHSRCEGVVNENLYENLTKDAFKGVPKKVDDKWALTLSIRSSTLNSDDLETILGTMTLEKIAPEESKKILQQWVKTMIEERQKFEHLSDSLKDHVVKLDHQYKECKDLLADFKLDKRRSQSDLMEKFRMLINTKKEKITKLTKFSKSLQERVEKLENALKEERKKVAALENKKVDNNDVDLVEIKEQEDSEDEDSKSTPNTRGAGHGRGRGKGRGRGRGKASPADKETDDHADNGGMNSSQRSKAGSSSGPGLRIKRLKQEAKDVNNNSIDQDDMEPPPPLAHPQDTYGWDEDDSAGRITLGGGEDNDDDEEDEPLVRYSSRHTAKVLPSTPSSSLSKSSVTNQQEVKKLNLEDLSAGAQKLIQRVSKAANYGVYKTRAHPKEDKSGINVLRSSTASSTSATAQRSTPPPPQKKRTLIKREGSDDVEMNLRCAPDQSESDNTDLNSDKRDNSFFDVDGISPRKRLRAHSGDGSSNSDMVHSESSKGVLKARKGDTTSPPEATSSTRSRSRLPVVSMRKAGTSKAVVEKGSLDATPPSPLRSFLSVESSSPTAEPKVTRTTSSSDVSKRSTGNPKEGPTPSIISEEDLYKELE</sequence>